<evidence type="ECO:0000256" key="5">
    <source>
        <dbReference type="ARBA" id="ARBA00022692"/>
    </source>
</evidence>
<proteinExistence type="inferred from homology"/>
<comment type="subcellular location">
    <subcellularLocation>
        <location evidence="2">Membrane</location>
        <topology evidence="2">Single-pass membrane protein</topology>
    </subcellularLocation>
</comment>
<evidence type="ECO:0000256" key="2">
    <source>
        <dbReference type="ARBA" id="ARBA00004167"/>
    </source>
</evidence>
<keyword evidence="7" id="KW-1133">Transmembrane helix</keyword>
<dbReference type="GO" id="GO:0016020">
    <property type="term" value="C:membrane"/>
    <property type="evidence" value="ECO:0007669"/>
    <property type="project" value="UniProtKB-SubCell"/>
</dbReference>
<evidence type="ECO:0000256" key="12">
    <source>
        <dbReference type="PIRSR" id="PIRSR602401-1"/>
    </source>
</evidence>
<dbReference type="CDD" id="cd11073">
    <property type="entry name" value="CYP76-like"/>
    <property type="match status" value="1"/>
</dbReference>
<keyword evidence="5" id="KW-0812">Transmembrane</keyword>
<keyword evidence="6 12" id="KW-0479">Metal-binding</keyword>
<evidence type="ECO:0000256" key="3">
    <source>
        <dbReference type="ARBA" id="ARBA00010617"/>
    </source>
</evidence>
<dbReference type="Pfam" id="PF00067">
    <property type="entry name" value="p450"/>
    <property type="match status" value="1"/>
</dbReference>
<evidence type="ECO:0000256" key="1">
    <source>
        <dbReference type="ARBA" id="ARBA00001971"/>
    </source>
</evidence>
<dbReference type="InterPro" id="IPR036396">
    <property type="entry name" value="Cyt_P450_sf"/>
</dbReference>
<comment type="cofactor">
    <cofactor evidence="1 12">
        <name>heme</name>
        <dbReference type="ChEBI" id="CHEBI:30413"/>
    </cofactor>
</comment>
<evidence type="ECO:0000256" key="11">
    <source>
        <dbReference type="ARBA" id="ARBA00023136"/>
    </source>
</evidence>
<gene>
    <name evidence="14" type="ORF">C2S53_001128</name>
</gene>
<evidence type="ECO:0000256" key="13">
    <source>
        <dbReference type="RuleBase" id="RU000461"/>
    </source>
</evidence>
<dbReference type="PRINTS" id="PR00463">
    <property type="entry name" value="EP450I"/>
</dbReference>
<dbReference type="GO" id="GO:0020037">
    <property type="term" value="F:heme binding"/>
    <property type="evidence" value="ECO:0007669"/>
    <property type="project" value="InterPro"/>
</dbReference>
<evidence type="ECO:0000313" key="15">
    <source>
        <dbReference type="Proteomes" id="UP001190926"/>
    </source>
</evidence>
<evidence type="ECO:0000256" key="9">
    <source>
        <dbReference type="ARBA" id="ARBA00023004"/>
    </source>
</evidence>
<dbReference type="FunFam" id="1.10.630.10:FF:000007">
    <property type="entry name" value="Cytochrome P450 76C4"/>
    <property type="match status" value="1"/>
</dbReference>
<evidence type="ECO:0000256" key="7">
    <source>
        <dbReference type="ARBA" id="ARBA00022989"/>
    </source>
</evidence>
<dbReference type="GO" id="GO:0016705">
    <property type="term" value="F:oxidoreductase activity, acting on paired donors, with incorporation or reduction of molecular oxygen"/>
    <property type="evidence" value="ECO:0007669"/>
    <property type="project" value="InterPro"/>
</dbReference>
<dbReference type="EMBL" id="SDAM02000020">
    <property type="protein sequence ID" value="KAH6836262.1"/>
    <property type="molecule type" value="Genomic_DNA"/>
</dbReference>
<dbReference type="PROSITE" id="PS00086">
    <property type="entry name" value="CYTOCHROME_P450"/>
    <property type="match status" value="1"/>
</dbReference>
<dbReference type="PANTHER" id="PTHR47950">
    <property type="entry name" value="CYTOCHROME P450, FAMILY 76, SUBFAMILY C, POLYPEPTIDE 5-RELATED"/>
    <property type="match status" value="1"/>
</dbReference>
<keyword evidence="10 13" id="KW-0503">Monooxygenase</keyword>
<keyword evidence="9 12" id="KW-0408">Iron</keyword>
<dbReference type="InterPro" id="IPR017972">
    <property type="entry name" value="Cyt_P450_CS"/>
</dbReference>
<dbReference type="InterPro" id="IPR002401">
    <property type="entry name" value="Cyt_P450_E_grp-I"/>
</dbReference>
<dbReference type="Proteomes" id="UP001190926">
    <property type="component" value="Unassembled WGS sequence"/>
</dbReference>
<keyword evidence="11" id="KW-0472">Membrane</keyword>
<dbReference type="SUPFAM" id="SSF48264">
    <property type="entry name" value="Cytochrome P450"/>
    <property type="match status" value="1"/>
</dbReference>
<dbReference type="AlphaFoldDB" id="A0AAD4PER6"/>
<comment type="caution">
    <text evidence="14">The sequence shown here is derived from an EMBL/GenBank/DDBJ whole genome shotgun (WGS) entry which is preliminary data.</text>
</comment>
<dbReference type="PANTHER" id="PTHR47950:SF4">
    <property type="entry name" value="GERANIOL 8-HYDROXYLASE-LIKE"/>
    <property type="match status" value="1"/>
</dbReference>
<organism evidence="14 15">
    <name type="scientific">Perilla frutescens var. hirtella</name>
    <name type="common">Perilla citriodora</name>
    <name type="synonym">Perilla setoyensis</name>
    <dbReference type="NCBI Taxonomy" id="608512"/>
    <lineage>
        <taxon>Eukaryota</taxon>
        <taxon>Viridiplantae</taxon>
        <taxon>Streptophyta</taxon>
        <taxon>Embryophyta</taxon>
        <taxon>Tracheophyta</taxon>
        <taxon>Spermatophyta</taxon>
        <taxon>Magnoliopsida</taxon>
        <taxon>eudicotyledons</taxon>
        <taxon>Gunneridae</taxon>
        <taxon>Pentapetalae</taxon>
        <taxon>asterids</taxon>
        <taxon>lamiids</taxon>
        <taxon>Lamiales</taxon>
        <taxon>Lamiaceae</taxon>
        <taxon>Nepetoideae</taxon>
        <taxon>Elsholtzieae</taxon>
        <taxon>Perilla</taxon>
    </lineage>
</organism>
<dbReference type="GO" id="GO:0016114">
    <property type="term" value="P:terpenoid biosynthetic process"/>
    <property type="evidence" value="ECO:0007669"/>
    <property type="project" value="UniProtKB-ARBA"/>
</dbReference>
<reference evidence="14 15" key="1">
    <citation type="journal article" date="2021" name="Nat. Commun.">
        <title>Incipient diploidization of the medicinal plant Perilla within 10,000 years.</title>
        <authorList>
            <person name="Zhang Y."/>
            <person name="Shen Q."/>
            <person name="Leng L."/>
            <person name="Zhang D."/>
            <person name="Chen S."/>
            <person name="Shi Y."/>
            <person name="Ning Z."/>
            <person name="Chen S."/>
        </authorList>
    </citation>
    <scope>NUCLEOTIDE SEQUENCE [LARGE SCALE GENOMIC DNA]</scope>
    <source>
        <strain evidence="15">cv. PC099</strain>
    </source>
</reference>
<feature type="binding site" description="axial binding residue" evidence="12">
    <location>
        <position position="439"/>
    </location>
    <ligand>
        <name>heme</name>
        <dbReference type="ChEBI" id="CHEBI:30413"/>
    </ligand>
    <ligandPart>
        <name>Fe</name>
        <dbReference type="ChEBI" id="CHEBI:18248"/>
    </ligandPart>
</feature>
<dbReference type="PRINTS" id="PR00385">
    <property type="entry name" value="P450"/>
</dbReference>
<evidence type="ECO:0000256" key="10">
    <source>
        <dbReference type="ARBA" id="ARBA00023033"/>
    </source>
</evidence>
<dbReference type="InterPro" id="IPR001128">
    <property type="entry name" value="Cyt_P450"/>
</dbReference>
<protein>
    <recommendedName>
        <fullName evidence="16">Cytochrome P450</fullName>
    </recommendedName>
</protein>
<evidence type="ECO:0000256" key="8">
    <source>
        <dbReference type="ARBA" id="ARBA00023002"/>
    </source>
</evidence>
<keyword evidence="15" id="KW-1185">Reference proteome</keyword>
<keyword evidence="4 12" id="KW-0349">Heme</keyword>
<evidence type="ECO:0000313" key="14">
    <source>
        <dbReference type="EMBL" id="KAH6836262.1"/>
    </source>
</evidence>
<dbReference type="GO" id="GO:0005506">
    <property type="term" value="F:iron ion binding"/>
    <property type="evidence" value="ECO:0007669"/>
    <property type="project" value="InterPro"/>
</dbReference>
<accession>A0AAD4PER6</accession>
<evidence type="ECO:0008006" key="16">
    <source>
        <dbReference type="Google" id="ProtNLM"/>
    </source>
</evidence>
<sequence>MDFLAVVIVFVLTIITTWFNSLRQRRQRAKLPPGPYPLPIIGNFHQLGNNPHHSLAKLAKTYGPLMSLHLGQLYTVVVSSPEAAKEILQKHDQAFSSRTISAATESQDHHKVSLVFLPAGDEWRQMRKICREHMLSNRRLDASEGLRQAKLRTLLDYLQKCCDGGRAVNIAEATFITTLNLMSATLFSIQVAEFESDAAQEFKVTFENLSSVSAAPNIGDFFPVVKPLDLQGIQKKSQGVFAKILGLIGDIIDERLHSRSALNAPRRSDLLETLLDISEGTEFDFNTKTIKHLLLDLLFAGSDTSASTAEWTMAELIKNPEKMVKAKEELRSVVGSEKQVRESDMSRLPYLRAIIKEVFRCHPPAPFLVPHKSVDDTQVGDYVIPKDTQILVNVWAYSRDPSLWSDPASFEPERFLDRNIDFKGQDFELIPFGSGRRICPGIPLADRMLPLMVATLIHNFDWKLEPGVKQLDMTEKFGVVIHRAVPLKAIPIKP</sequence>
<dbReference type="GO" id="GO:0004497">
    <property type="term" value="F:monooxygenase activity"/>
    <property type="evidence" value="ECO:0007669"/>
    <property type="project" value="UniProtKB-KW"/>
</dbReference>
<dbReference type="Gene3D" id="1.10.630.10">
    <property type="entry name" value="Cytochrome P450"/>
    <property type="match status" value="1"/>
</dbReference>
<comment type="similarity">
    <text evidence="3 13">Belongs to the cytochrome P450 family.</text>
</comment>
<evidence type="ECO:0000256" key="4">
    <source>
        <dbReference type="ARBA" id="ARBA00022617"/>
    </source>
</evidence>
<evidence type="ECO:0000256" key="6">
    <source>
        <dbReference type="ARBA" id="ARBA00022723"/>
    </source>
</evidence>
<keyword evidence="8 13" id="KW-0560">Oxidoreductase</keyword>
<name>A0AAD4PER6_PERFH</name>